<sequence>MPEVLIAQDSRGVLRITLNRPERRNAITVGMMNAIREAIEATRTDKEARVIVITGAGDRAFCAGADLSAGDTPFKPDFAQLNLPFADLLRAAQGSPVPIVCAFNGACVAGGMGFLGICDFALAANTARFGMPEAKIGLFPMQIVAVLRDLLPYRLMRDLCFTGRLMSAEEALARGIVNTVCPADQLESEVETLIETLLSVSPVAARRGRYALRTMADMTFEQMIAFAETQIGPMILTEDAREGIAAFNEKRDPVWPNA</sequence>
<gene>
    <name evidence="2" type="ORF">GCM10017056_53180</name>
</gene>
<dbReference type="Pfam" id="PF00378">
    <property type="entry name" value="ECH_1"/>
    <property type="match status" value="1"/>
</dbReference>
<dbReference type="SUPFAM" id="SSF52096">
    <property type="entry name" value="ClpP/crotonase"/>
    <property type="match status" value="1"/>
</dbReference>
<dbReference type="InterPro" id="IPR029045">
    <property type="entry name" value="ClpP/crotonase-like_dom_sf"/>
</dbReference>
<dbReference type="GO" id="GO:0008300">
    <property type="term" value="P:isoprenoid catabolic process"/>
    <property type="evidence" value="ECO:0007669"/>
    <property type="project" value="TreeGrafter"/>
</dbReference>
<dbReference type="InterPro" id="IPR051683">
    <property type="entry name" value="Enoyl-CoA_Hydratase/Isomerase"/>
</dbReference>
<dbReference type="InterPro" id="IPR014748">
    <property type="entry name" value="Enoyl-CoA_hydra_C"/>
</dbReference>
<reference evidence="2" key="2">
    <citation type="submission" date="2020-09" db="EMBL/GenBank/DDBJ databases">
        <authorList>
            <person name="Sun Q."/>
            <person name="Kim S."/>
        </authorList>
    </citation>
    <scope>NUCLEOTIDE SEQUENCE</scope>
    <source>
        <strain evidence="2">KCTC 42650</strain>
    </source>
</reference>
<comment type="caution">
    <text evidence="2">The sequence shown here is derived from an EMBL/GenBank/DDBJ whole genome shotgun (WGS) entry which is preliminary data.</text>
</comment>
<dbReference type="EMBL" id="BNCJ01000057">
    <property type="protein sequence ID" value="GHF76334.1"/>
    <property type="molecule type" value="Genomic_DNA"/>
</dbReference>
<dbReference type="GO" id="GO:0003824">
    <property type="term" value="F:catalytic activity"/>
    <property type="evidence" value="ECO:0007669"/>
    <property type="project" value="UniProtKB-ARBA"/>
</dbReference>
<comment type="similarity">
    <text evidence="1">Belongs to the enoyl-CoA hydratase/isomerase family.</text>
</comment>
<dbReference type="PANTHER" id="PTHR42964">
    <property type="entry name" value="ENOYL-COA HYDRATASE"/>
    <property type="match status" value="1"/>
</dbReference>
<dbReference type="AlphaFoldDB" id="A0A8J3MBE4"/>
<dbReference type="Gene3D" id="1.10.12.10">
    <property type="entry name" value="Lyase 2-enoyl-coa Hydratase, Chain A, domain 2"/>
    <property type="match status" value="1"/>
</dbReference>
<accession>A0A8J3MBE4</accession>
<name>A0A8J3MBE4_9RHOB</name>
<reference evidence="2" key="1">
    <citation type="journal article" date="2014" name="Int. J. Syst. Evol. Microbiol.">
        <title>Complete genome sequence of Corynebacterium casei LMG S-19264T (=DSM 44701T), isolated from a smear-ripened cheese.</title>
        <authorList>
            <consortium name="US DOE Joint Genome Institute (JGI-PGF)"/>
            <person name="Walter F."/>
            <person name="Albersmeier A."/>
            <person name="Kalinowski J."/>
            <person name="Ruckert C."/>
        </authorList>
    </citation>
    <scope>NUCLEOTIDE SEQUENCE</scope>
    <source>
        <strain evidence="2">KCTC 42650</strain>
    </source>
</reference>
<dbReference type="InterPro" id="IPR001753">
    <property type="entry name" value="Enoyl-CoA_hydra/iso"/>
</dbReference>
<keyword evidence="3" id="KW-1185">Reference proteome</keyword>
<proteinExistence type="inferred from homology"/>
<organism evidence="2 3">
    <name type="scientific">Seohaeicola zhoushanensis</name>
    <dbReference type="NCBI Taxonomy" id="1569283"/>
    <lineage>
        <taxon>Bacteria</taxon>
        <taxon>Pseudomonadati</taxon>
        <taxon>Pseudomonadota</taxon>
        <taxon>Alphaproteobacteria</taxon>
        <taxon>Rhodobacterales</taxon>
        <taxon>Roseobacteraceae</taxon>
        <taxon>Seohaeicola</taxon>
    </lineage>
</organism>
<dbReference type="PANTHER" id="PTHR42964:SF1">
    <property type="entry name" value="POLYKETIDE BIOSYNTHESIS ENOYL-COA HYDRATASE PKSH-RELATED"/>
    <property type="match status" value="1"/>
</dbReference>
<dbReference type="Proteomes" id="UP000626220">
    <property type="component" value="Unassembled WGS sequence"/>
</dbReference>
<evidence type="ECO:0000313" key="3">
    <source>
        <dbReference type="Proteomes" id="UP000626220"/>
    </source>
</evidence>
<evidence type="ECO:0000256" key="1">
    <source>
        <dbReference type="ARBA" id="ARBA00005254"/>
    </source>
</evidence>
<dbReference type="CDD" id="cd06558">
    <property type="entry name" value="crotonase-like"/>
    <property type="match status" value="1"/>
</dbReference>
<evidence type="ECO:0000313" key="2">
    <source>
        <dbReference type="EMBL" id="GHF76334.1"/>
    </source>
</evidence>
<dbReference type="Gene3D" id="3.90.226.10">
    <property type="entry name" value="2-enoyl-CoA Hydratase, Chain A, domain 1"/>
    <property type="match status" value="1"/>
</dbReference>
<dbReference type="RefSeq" id="WP_189683161.1">
    <property type="nucleotide sequence ID" value="NZ_BNCJ01000057.1"/>
</dbReference>
<protein>
    <submittedName>
        <fullName evidence="2">Enoyl-CoA hydratase</fullName>
    </submittedName>
</protein>